<comment type="caution">
    <text evidence="2">The sequence shown here is derived from an EMBL/GenBank/DDBJ whole genome shotgun (WGS) entry which is preliminary data.</text>
</comment>
<evidence type="ECO:0000313" key="3">
    <source>
        <dbReference type="Proteomes" id="UP000092993"/>
    </source>
</evidence>
<name>A0A1C7ME07_GRIFR</name>
<evidence type="ECO:0000256" key="1">
    <source>
        <dbReference type="SAM" id="MobiDB-lite"/>
    </source>
</evidence>
<dbReference type="EMBL" id="LUGG01000005">
    <property type="protein sequence ID" value="OBZ74616.1"/>
    <property type="molecule type" value="Genomic_DNA"/>
</dbReference>
<sequence>MTQLDPLFPLPVPSKLVGMLVVISVSSTGRGSKSEEGVHCKGGEGKGGEDVNESKTKIAEVT</sequence>
<protein>
    <submittedName>
        <fullName evidence="2">Uncharacterized protein</fullName>
    </submittedName>
</protein>
<feature type="region of interest" description="Disordered" evidence="1">
    <location>
        <begin position="28"/>
        <end position="62"/>
    </location>
</feature>
<accession>A0A1C7ME07</accession>
<proteinExistence type="predicted"/>
<reference evidence="2 3" key="1">
    <citation type="submission" date="2016-03" db="EMBL/GenBank/DDBJ databases">
        <title>Whole genome sequencing of Grifola frondosa 9006-11.</title>
        <authorList>
            <person name="Min B."/>
            <person name="Park H."/>
            <person name="Kim J.-G."/>
            <person name="Cho H."/>
            <person name="Oh Y.-L."/>
            <person name="Kong W.-S."/>
            <person name="Choi I.-G."/>
        </authorList>
    </citation>
    <scope>NUCLEOTIDE SEQUENCE [LARGE SCALE GENOMIC DNA]</scope>
    <source>
        <strain evidence="2 3">9006-11</strain>
    </source>
</reference>
<keyword evidence="3" id="KW-1185">Reference proteome</keyword>
<organism evidence="2 3">
    <name type="scientific">Grifola frondosa</name>
    <name type="common">Maitake</name>
    <name type="synonym">Polyporus frondosus</name>
    <dbReference type="NCBI Taxonomy" id="5627"/>
    <lineage>
        <taxon>Eukaryota</taxon>
        <taxon>Fungi</taxon>
        <taxon>Dikarya</taxon>
        <taxon>Basidiomycota</taxon>
        <taxon>Agaricomycotina</taxon>
        <taxon>Agaricomycetes</taxon>
        <taxon>Polyporales</taxon>
        <taxon>Grifolaceae</taxon>
        <taxon>Grifola</taxon>
    </lineage>
</organism>
<gene>
    <name evidence="2" type="ORF">A0H81_05282</name>
</gene>
<evidence type="ECO:0000313" key="2">
    <source>
        <dbReference type="EMBL" id="OBZ74616.1"/>
    </source>
</evidence>
<dbReference type="Proteomes" id="UP000092993">
    <property type="component" value="Unassembled WGS sequence"/>
</dbReference>
<dbReference type="AlphaFoldDB" id="A0A1C7ME07"/>
<feature type="compositionally biased region" description="Basic and acidic residues" evidence="1">
    <location>
        <begin position="32"/>
        <end position="62"/>
    </location>
</feature>